<feature type="compositionally biased region" description="Polar residues" evidence="2">
    <location>
        <begin position="298"/>
        <end position="309"/>
    </location>
</feature>
<feature type="compositionally biased region" description="Polar residues" evidence="2">
    <location>
        <begin position="380"/>
        <end position="389"/>
    </location>
</feature>
<sequence length="659" mass="74412">MATAGPPNPTFLANPSQQGGEDLIRMLRTRWDDGAFSDIRVRVFNNEYPLHRMVLCRSPFFDRLLQGEWREKNKEVVNLECPDPNITCEAFEVALAHMYAKSVELEKKNVLQVLAAASYLDLQDLCNSCVEFIVDDMRHPDNLLHYYGTFLDLEFGQHSERIRRAGWRHLCMMGVDHLRPVLPQLEVRALKRLLMSDELWVRTELDRFNLIKDVLFPKFYEAREACKAAAGEGGLPLWSCPSLGSPRDPWVAGDSSTTTQDKGQKDGVQTSTRSQDNGGSTSDALLDSAEARDVVSPIPSTRMQADSEQQGGGPQNGSTDEPVAQSSDLNPGTDPLDSGREWQLLETVTEEPPGDANLSSATQKEEPLAEVADAKEEQENGTSDNSGTIMETAYDMTGDRTTAASEVVSTLNAVSDVLGLEGVKYSHIQLPDLAKIEIELYEMQLNRAHHALLQGMRTETILNQRITAYSAQVTAEQQQQQPQGQPQQQQQLQMAGRHTVLPKNLHPYTREELQELYSRWWLPSFRFGVEFENVMSIKPHTEHISEPHFYAGSVWKVRLLIDDAKNEVRLHLFRNQKRVPDVGGIPLCYDAREVVCTRFKFLVPGRDETASRSSRPGRFQQKKGRGWNDFLQLDSIERFLTPWGSLRVTVIVYPPFEDD</sequence>
<dbReference type="Pfam" id="PF00651">
    <property type="entry name" value="BTB"/>
    <property type="match status" value="1"/>
</dbReference>
<evidence type="ECO:0000313" key="4">
    <source>
        <dbReference type="EMBL" id="CAD7696697.1"/>
    </source>
</evidence>
<feature type="compositionally biased region" description="Low complexity" evidence="2">
    <location>
        <begin position="477"/>
        <end position="493"/>
    </location>
</feature>
<protein>
    <recommendedName>
        <fullName evidence="3">BTB domain-containing protein</fullName>
    </recommendedName>
</protein>
<dbReference type="OrthoDB" id="6359943at2759"/>
<dbReference type="SMART" id="SM00225">
    <property type="entry name" value="BTB"/>
    <property type="match status" value="1"/>
</dbReference>
<dbReference type="EMBL" id="CAJHUC010000529">
    <property type="protein sequence ID" value="CAD7696697.1"/>
    <property type="molecule type" value="Genomic_DNA"/>
</dbReference>
<feature type="domain" description="BTB" evidence="3">
    <location>
        <begin position="37"/>
        <end position="107"/>
    </location>
</feature>
<dbReference type="PANTHER" id="PTHR47369">
    <property type="entry name" value="BTB/POZ DOMAIN-CONTAINING PROTEIN"/>
    <property type="match status" value="1"/>
</dbReference>
<feature type="region of interest" description="Disordered" evidence="2">
    <location>
        <begin position="473"/>
        <end position="495"/>
    </location>
</feature>
<organism evidence="4 5">
    <name type="scientific">Ostreobium quekettii</name>
    <dbReference type="NCBI Taxonomy" id="121088"/>
    <lineage>
        <taxon>Eukaryota</taxon>
        <taxon>Viridiplantae</taxon>
        <taxon>Chlorophyta</taxon>
        <taxon>core chlorophytes</taxon>
        <taxon>Ulvophyceae</taxon>
        <taxon>TCBD clade</taxon>
        <taxon>Bryopsidales</taxon>
        <taxon>Ostreobineae</taxon>
        <taxon>Ostreobiaceae</taxon>
        <taxon>Ostreobium</taxon>
    </lineage>
</organism>
<feature type="region of interest" description="Disordered" evidence="2">
    <location>
        <begin position="246"/>
        <end position="389"/>
    </location>
</feature>
<dbReference type="PANTHER" id="PTHR47369:SF1">
    <property type="entry name" value="BTB_POZ DOMAIN-CONTAINING PROTEIN"/>
    <property type="match status" value="1"/>
</dbReference>
<dbReference type="InterPro" id="IPR000210">
    <property type="entry name" value="BTB/POZ_dom"/>
</dbReference>
<dbReference type="PROSITE" id="PS50097">
    <property type="entry name" value="BTB"/>
    <property type="match status" value="1"/>
</dbReference>
<keyword evidence="5" id="KW-1185">Reference proteome</keyword>
<accession>A0A8S1ISX5</accession>
<dbReference type="AlphaFoldDB" id="A0A8S1ISX5"/>
<dbReference type="Gene3D" id="3.30.710.10">
    <property type="entry name" value="Potassium Channel Kv1.1, Chain A"/>
    <property type="match status" value="1"/>
</dbReference>
<dbReference type="SUPFAM" id="SSF54695">
    <property type="entry name" value="POZ domain"/>
    <property type="match status" value="1"/>
</dbReference>
<name>A0A8S1ISX5_9CHLO</name>
<comment type="caution">
    <text evidence="4">The sequence shown here is derived from an EMBL/GenBank/DDBJ whole genome shotgun (WGS) entry which is preliminary data.</text>
</comment>
<comment type="pathway">
    <text evidence="1">Protein modification; protein ubiquitination.</text>
</comment>
<feature type="compositionally biased region" description="Basic and acidic residues" evidence="2">
    <location>
        <begin position="363"/>
        <end position="378"/>
    </location>
</feature>
<evidence type="ECO:0000259" key="3">
    <source>
        <dbReference type="PROSITE" id="PS50097"/>
    </source>
</evidence>
<evidence type="ECO:0000256" key="2">
    <source>
        <dbReference type="SAM" id="MobiDB-lite"/>
    </source>
</evidence>
<gene>
    <name evidence="4" type="ORF">OSTQU699_LOCUS2058</name>
</gene>
<feature type="compositionally biased region" description="Polar residues" evidence="2">
    <location>
        <begin position="316"/>
        <end position="330"/>
    </location>
</feature>
<proteinExistence type="predicted"/>
<feature type="compositionally biased region" description="Polar residues" evidence="2">
    <location>
        <begin position="254"/>
        <end position="283"/>
    </location>
</feature>
<dbReference type="Proteomes" id="UP000708148">
    <property type="component" value="Unassembled WGS sequence"/>
</dbReference>
<evidence type="ECO:0000256" key="1">
    <source>
        <dbReference type="ARBA" id="ARBA00004906"/>
    </source>
</evidence>
<reference evidence="4" key="1">
    <citation type="submission" date="2020-12" db="EMBL/GenBank/DDBJ databases">
        <authorList>
            <person name="Iha C."/>
        </authorList>
    </citation>
    <scope>NUCLEOTIDE SEQUENCE</scope>
</reference>
<dbReference type="InterPro" id="IPR011333">
    <property type="entry name" value="SKP1/BTB/POZ_sf"/>
</dbReference>
<evidence type="ECO:0000313" key="5">
    <source>
        <dbReference type="Proteomes" id="UP000708148"/>
    </source>
</evidence>